<organism evidence="3 4">
    <name type="scientific">Ampelomyces quisqualis</name>
    <name type="common">Powdery mildew agent</name>
    <dbReference type="NCBI Taxonomy" id="50730"/>
    <lineage>
        <taxon>Eukaryota</taxon>
        <taxon>Fungi</taxon>
        <taxon>Dikarya</taxon>
        <taxon>Ascomycota</taxon>
        <taxon>Pezizomycotina</taxon>
        <taxon>Dothideomycetes</taxon>
        <taxon>Pleosporomycetidae</taxon>
        <taxon>Pleosporales</taxon>
        <taxon>Pleosporineae</taxon>
        <taxon>Phaeosphaeriaceae</taxon>
        <taxon>Ampelomyces</taxon>
    </lineage>
</organism>
<dbReference type="PANTHER" id="PTHR33365">
    <property type="entry name" value="YALI0B05434P"/>
    <property type="match status" value="1"/>
</dbReference>
<gene>
    <name evidence="3" type="ORF">BDU57DRAFT_457740</name>
</gene>
<evidence type="ECO:0000256" key="2">
    <source>
        <dbReference type="SAM" id="Phobius"/>
    </source>
</evidence>
<dbReference type="InterPro" id="IPR021765">
    <property type="entry name" value="UstYa-like"/>
</dbReference>
<keyword evidence="2" id="KW-0472">Membrane</keyword>
<dbReference type="Pfam" id="PF11807">
    <property type="entry name" value="UstYa"/>
    <property type="match status" value="1"/>
</dbReference>
<keyword evidence="4" id="KW-1185">Reference proteome</keyword>
<sequence>MEGPPRYQPLSRDEEEDVLAQLEEKNGTAWNANDTEIIPTNTRSFIFYMSIILLSLSANVLLVMDNARLRIVRDSVKTKFSGLTFNTPTPYHSVTEYWSPNATDVEMETAWDAIDTGAMAIALHDQYVKRIGLPPTTRFPWDTERSVYYLKGLHDLHCLKLIRKAIVSKHHSREQQFNLHHIYHCLDGLRQDIMCMADDTPMSAPTRHHVGDGQVRQCRNWNHMIDWAMEPERHACYKWDDYREATNTLELFGHCPPESPYRDFQEAYFQYHGHKDPYEVQEGAEPTVIF</sequence>
<name>A0A6A5QEG6_AMPQU</name>
<proteinExistence type="inferred from homology"/>
<evidence type="ECO:0000313" key="3">
    <source>
        <dbReference type="EMBL" id="KAF1913210.1"/>
    </source>
</evidence>
<dbReference type="OrthoDB" id="3687641at2759"/>
<comment type="similarity">
    <text evidence="1">Belongs to the ustYa family.</text>
</comment>
<dbReference type="GO" id="GO:0043386">
    <property type="term" value="P:mycotoxin biosynthetic process"/>
    <property type="evidence" value="ECO:0007669"/>
    <property type="project" value="InterPro"/>
</dbReference>
<dbReference type="PANTHER" id="PTHR33365:SF6">
    <property type="entry name" value="OXIDASE USTYA"/>
    <property type="match status" value="1"/>
</dbReference>
<accession>A0A6A5QEG6</accession>
<keyword evidence="2" id="KW-1133">Transmembrane helix</keyword>
<protein>
    <recommendedName>
        <fullName evidence="5">Tat pathway signal sequence</fullName>
    </recommendedName>
</protein>
<feature type="transmembrane region" description="Helical" evidence="2">
    <location>
        <begin position="45"/>
        <end position="64"/>
    </location>
</feature>
<dbReference type="AlphaFoldDB" id="A0A6A5QEG6"/>
<dbReference type="Proteomes" id="UP000800096">
    <property type="component" value="Unassembled WGS sequence"/>
</dbReference>
<evidence type="ECO:0000313" key="4">
    <source>
        <dbReference type="Proteomes" id="UP000800096"/>
    </source>
</evidence>
<reference evidence="3" key="1">
    <citation type="journal article" date="2020" name="Stud. Mycol.">
        <title>101 Dothideomycetes genomes: a test case for predicting lifestyles and emergence of pathogens.</title>
        <authorList>
            <person name="Haridas S."/>
            <person name="Albert R."/>
            <person name="Binder M."/>
            <person name="Bloem J."/>
            <person name="Labutti K."/>
            <person name="Salamov A."/>
            <person name="Andreopoulos B."/>
            <person name="Baker S."/>
            <person name="Barry K."/>
            <person name="Bills G."/>
            <person name="Bluhm B."/>
            <person name="Cannon C."/>
            <person name="Castanera R."/>
            <person name="Culley D."/>
            <person name="Daum C."/>
            <person name="Ezra D."/>
            <person name="Gonzalez J."/>
            <person name="Henrissat B."/>
            <person name="Kuo A."/>
            <person name="Liang C."/>
            <person name="Lipzen A."/>
            <person name="Lutzoni F."/>
            <person name="Magnuson J."/>
            <person name="Mondo S."/>
            <person name="Nolan M."/>
            <person name="Ohm R."/>
            <person name="Pangilinan J."/>
            <person name="Park H.-J."/>
            <person name="Ramirez L."/>
            <person name="Alfaro M."/>
            <person name="Sun H."/>
            <person name="Tritt A."/>
            <person name="Yoshinaga Y."/>
            <person name="Zwiers L.-H."/>
            <person name="Turgeon B."/>
            <person name="Goodwin S."/>
            <person name="Spatafora J."/>
            <person name="Crous P."/>
            <person name="Grigoriev I."/>
        </authorList>
    </citation>
    <scope>NUCLEOTIDE SEQUENCE</scope>
    <source>
        <strain evidence="3">HMLAC05119</strain>
    </source>
</reference>
<dbReference type="EMBL" id="ML979139">
    <property type="protein sequence ID" value="KAF1913210.1"/>
    <property type="molecule type" value="Genomic_DNA"/>
</dbReference>
<evidence type="ECO:0000256" key="1">
    <source>
        <dbReference type="ARBA" id="ARBA00035112"/>
    </source>
</evidence>
<evidence type="ECO:0008006" key="5">
    <source>
        <dbReference type="Google" id="ProtNLM"/>
    </source>
</evidence>
<keyword evidence="2" id="KW-0812">Transmembrane</keyword>